<organism evidence="2 3">
    <name type="scientific">Paramuricea clavata</name>
    <name type="common">Red gorgonian</name>
    <name type="synonym">Violescent sea-whip</name>
    <dbReference type="NCBI Taxonomy" id="317549"/>
    <lineage>
        <taxon>Eukaryota</taxon>
        <taxon>Metazoa</taxon>
        <taxon>Cnidaria</taxon>
        <taxon>Anthozoa</taxon>
        <taxon>Octocorallia</taxon>
        <taxon>Malacalcyonacea</taxon>
        <taxon>Plexauridae</taxon>
        <taxon>Paramuricea</taxon>
    </lineage>
</organism>
<name>A0A6S7KXA4_PARCT</name>
<evidence type="ECO:0000259" key="1">
    <source>
        <dbReference type="Pfam" id="PF16399"/>
    </source>
</evidence>
<sequence length="199" mass="23101">MVKEKGKGRRGGFAPTVQQINADILTQVANTYWAPHRNHLPYDPKVIDKIYEKDLLGCSFSIQRVMLLEFSQYLENYLWPNFNADQASLAHTMSIVVMVNEKFRESVPPWEIFKSKPEQFPGFFRHVLDISLLEESVTIKEKVVILRFLIHCFSSLETDVIREQVQQLVSLPMWSCLLPVSTAVCIVLYWNILYCNVTM</sequence>
<proteinExistence type="predicted"/>
<evidence type="ECO:0000313" key="3">
    <source>
        <dbReference type="Proteomes" id="UP001152795"/>
    </source>
</evidence>
<feature type="domain" description="RNA helicase aquarius N-terminal" evidence="1">
    <location>
        <begin position="25"/>
        <end position="177"/>
    </location>
</feature>
<gene>
    <name evidence="2" type="ORF">PACLA_8A012191</name>
</gene>
<comment type="caution">
    <text evidence="2">The sequence shown here is derived from an EMBL/GenBank/DDBJ whole genome shotgun (WGS) entry which is preliminary data.</text>
</comment>
<dbReference type="InterPro" id="IPR032174">
    <property type="entry name" value="Aquarius_N"/>
</dbReference>
<dbReference type="OrthoDB" id="1879at2759"/>
<accession>A0A6S7KXA4</accession>
<protein>
    <recommendedName>
        <fullName evidence="1">RNA helicase aquarius N-terminal domain-containing protein</fullName>
    </recommendedName>
</protein>
<keyword evidence="3" id="KW-1185">Reference proteome</keyword>
<dbReference type="AlphaFoldDB" id="A0A6S7KXA4"/>
<dbReference type="EMBL" id="CACRXK020018412">
    <property type="protein sequence ID" value="CAB4032453.1"/>
    <property type="molecule type" value="Genomic_DNA"/>
</dbReference>
<evidence type="ECO:0000313" key="2">
    <source>
        <dbReference type="EMBL" id="CAB4032453.1"/>
    </source>
</evidence>
<reference evidence="2" key="1">
    <citation type="submission" date="2020-04" db="EMBL/GenBank/DDBJ databases">
        <authorList>
            <person name="Alioto T."/>
            <person name="Alioto T."/>
            <person name="Gomez Garrido J."/>
        </authorList>
    </citation>
    <scope>NUCLEOTIDE SEQUENCE</scope>
    <source>
        <strain evidence="2">A484AB</strain>
    </source>
</reference>
<dbReference type="Pfam" id="PF16399">
    <property type="entry name" value="Aquarius_N_1st"/>
    <property type="match status" value="1"/>
</dbReference>
<dbReference type="Proteomes" id="UP001152795">
    <property type="component" value="Unassembled WGS sequence"/>
</dbReference>